<reference evidence="1 2" key="1">
    <citation type="journal article" date="2011" name="Genome Res.">
        <title>Phylogeny-wide analysis of social amoeba genomes highlights ancient origins for complex intercellular communication.</title>
        <authorList>
            <person name="Heidel A.J."/>
            <person name="Lawal H.M."/>
            <person name="Felder M."/>
            <person name="Schilde C."/>
            <person name="Helps N.R."/>
            <person name="Tunggal B."/>
            <person name="Rivero F."/>
            <person name="John U."/>
            <person name="Schleicher M."/>
            <person name="Eichinger L."/>
            <person name="Platzer M."/>
            <person name="Noegel A.A."/>
            <person name="Schaap P."/>
            <person name="Gloeckner G."/>
        </authorList>
    </citation>
    <scope>NUCLEOTIDE SEQUENCE [LARGE SCALE GENOMIC DNA]</scope>
    <source>
        <strain evidence="2">ATCC 26659 / Pp 5 / PN500</strain>
    </source>
</reference>
<organism evidence="1 2">
    <name type="scientific">Heterostelium pallidum (strain ATCC 26659 / Pp 5 / PN500)</name>
    <name type="common">Cellular slime mold</name>
    <name type="synonym">Polysphondylium pallidum</name>
    <dbReference type="NCBI Taxonomy" id="670386"/>
    <lineage>
        <taxon>Eukaryota</taxon>
        <taxon>Amoebozoa</taxon>
        <taxon>Evosea</taxon>
        <taxon>Eumycetozoa</taxon>
        <taxon>Dictyostelia</taxon>
        <taxon>Acytosteliales</taxon>
        <taxon>Acytosteliaceae</taxon>
        <taxon>Heterostelium</taxon>
    </lineage>
</organism>
<dbReference type="AlphaFoldDB" id="D3BFK3"/>
<sequence length="26" mass="3126">MCFSKVILCLSLWMHDYIICVTQKLH</sequence>
<comment type="caution">
    <text evidence="1">The sequence shown here is derived from an EMBL/GenBank/DDBJ whole genome shotgun (WGS) entry which is preliminary data.</text>
</comment>
<accession>D3BFK3</accession>
<keyword evidence="2" id="KW-1185">Reference proteome</keyword>
<gene>
    <name evidence="1" type="ORF">PPL_06737</name>
</gene>
<dbReference type="InParanoid" id="D3BFK3"/>
<evidence type="ECO:0000313" key="2">
    <source>
        <dbReference type="Proteomes" id="UP000001396"/>
    </source>
</evidence>
<name>D3BFK3_HETP5</name>
<dbReference type="Proteomes" id="UP000001396">
    <property type="component" value="Unassembled WGS sequence"/>
</dbReference>
<evidence type="ECO:0000313" key="1">
    <source>
        <dbReference type="EMBL" id="EFA79917.1"/>
    </source>
</evidence>
<protein>
    <submittedName>
        <fullName evidence="1">Uncharacterized protein</fullName>
    </submittedName>
</protein>
<dbReference type="EMBL" id="ADBJ01000031">
    <property type="protein sequence ID" value="EFA79917.1"/>
    <property type="molecule type" value="Genomic_DNA"/>
</dbReference>
<proteinExistence type="predicted"/>